<dbReference type="GO" id="GO:0005509">
    <property type="term" value="F:calcium ion binding"/>
    <property type="evidence" value="ECO:0007669"/>
    <property type="project" value="InterPro"/>
</dbReference>
<dbReference type="InterPro" id="IPR036280">
    <property type="entry name" value="Multihaem_cyt_sf"/>
</dbReference>
<keyword evidence="8" id="KW-0574">Periplasm</keyword>
<dbReference type="Gene3D" id="1.10.1130.10">
    <property type="entry name" value="Flavocytochrome C3, Chain A"/>
    <property type="match status" value="1"/>
</dbReference>
<dbReference type="UniPathway" id="UPA00653"/>
<dbReference type="EC" id="1.7.2.2" evidence="3"/>
<dbReference type="NCBIfam" id="NF008339">
    <property type="entry name" value="PRK11125.1"/>
    <property type="match status" value="1"/>
</dbReference>
<evidence type="ECO:0000256" key="12">
    <source>
        <dbReference type="ARBA" id="ARBA00023004"/>
    </source>
</evidence>
<keyword evidence="12" id="KW-0408">Iron</keyword>
<keyword evidence="5" id="KW-0349">Heme</keyword>
<reference evidence="15 16" key="1">
    <citation type="submission" date="2018-05" db="EMBL/GenBank/DDBJ databases">
        <title>Antimicrobial susceptibility testing and genomic analysis of Arcobacter skirrowii strains and one Arcobacter butzleri isolated from German poultry farms.</title>
        <authorList>
            <person name="Haenel I."/>
            <person name="Hotzel H."/>
            <person name="Tomaso H."/>
            <person name="Busch A."/>
        </authorList>
    </citation>
    <scope>NUCLEOTIDE SEQUENCE [LARGE SCALE GENOMIC DNA]</scope>
    <source>
        <strain evidence="16">v</strain>
    </source>
</reference>
<dbReference type="Proteomes" id="UP000245014">
    <property type="component" value="Unassembled WGS sequence"/>
</dbReference>
<dbReference type="GO" id="GO:0030288">
    <property type="term" value="C:outer membrane-bounded periplasmic space"/>
    <property type="evidence" value="ECO:0007669"/>
    <property type="project" value="TreeGrafter"/>
</dbReference>
<dbReference type="AlphaFoldDB" id="A0A2U2C2R0"/>
<keyword evidence="4" id="KW-0813">Transport</keyword>
<dbReference type="Gene3D" id="1.20.140.10">
    <property type="entry name" value="Butyryl-CoA Dehydrogenase, subunit A, domain 3"/>
    <property type="match status" value="1"/>
</dbReference>
<comment type="catalytic activity">
    <reaction evidence="13">
        <text>6 Fe(III)-[cytochrome c] + NH4(+) + 2 H2O = 6 Fe(II)-[cytochrome c] + nitrite + 8 H(+)</text>
        <dbReference type="Rhea" id="RHEA:13089"/>
        <dbReference type="Rhea" id="RHEA-COMP:10350"/>
        <dbReference type="Rhea" id="RHEA-COMP:14399"/>
        <dbReference type="ChEBI" id="CHEBI:15377"/>
        <dbReference type="ChEBI" id="CHEBI:15378"/>
        <dbReference type="ChEBI" id="CHEBI:16301"/>
        <dbReference type="ChEBI" id="CHEBI:28938"/>
        <dbReference type="ChEBI" id="CHEBI:29033"/>
        <dbReference type="ChEBI" id="CHEBI:29034"/>
        <dbReference type="EC" id="1.7.2.2"/>
    </reaction>
</comment>
<dbReference type="GO" id="GO:0042279">
    <property type="term" value="F:nitrite reductase (cytochrome, ammonia-forming) activity"/>
    <property type="evidence" value="ECO:0007669"/>
    <property type="project" value="UniProtKB-EC"/>
</dbReference>
<comment type="caution">
    <text evidence="15">The sequence shown here is derived from an EMBL/GenBank/DDBJ whole genome shotgun (WGS) entry which is preliminary data.</text>
</comment>
<keyword evidence="9" id="KW-0106">Calcium</keyword>
<feature type="compositionally biased region" description="Basic and acidic residues" evidence="14">
    <location>
        <begin position="477"/>
        <end position="491"/>
    </location>
</feature>
<dbReference type="EMBL" id="QEYI01000001">
    <property type="protein sequence ID" value="PWE23329.1"/>
    <property type="molecule type" value="Genomic_DNA"/>
</dbReference>
<feature type="region of interest" description="Disordered" evidence="14">
    <location>
        <begin position="477"/>
        <end position="497"/>
    </location>
</feature>
<keyword evidence="6" id="KW-0479">Metal-binding</keyword>
<evidence type="ECO:0000256" key="8">
    <source>
        <dbReference type="ARBA" id="ARBA00022764"/>
    </source>
</evidence>
<evidence type="ECO:0000313" key="16">
    <source>
        <dbReference type="Proteomes" id="UP000245014"/>
    </source>
</evidence>
<dbReference type="InterPro" id="IPR017570">
    <property type="entry name" value="Cyt_c_NO2Rdtase_formate-dep"/>
</dbReference>
<keyword evidence="10" id="KW-0249">Electron transport</keyword>
<dbReference type="GO" id="GO:0042128">
    <property type="term" value="P:nitrate assimilation"/>
    <property type="evidence" value="ECO:0007669"/>
    <property type="project" value="UniProtKB-UniPathway"/>
</dbReference>
<evidence type="ECO:0000256" key="2">
    <source>
        <dbReference type="ARBA" id="ARBA00009288"/>
    </source>
</evidence>
<evidence type="ECO:0000313" key="15">
    <source>
        <dbReference type="EMBL" id="PWE23329.1"/>
    </source>
</evidence>
<dbReference type="HAMAP" id="MF_01182">
    <property type="entry name" value="Cytochrom_C552"/>
    <property type="match status" value="1"/>
</dbReference>
<evidence type="ECO:0000256" key="1">
    <source>
        <dbReference type="ARBA" id="ARBA00004196"/>
    </source>
</evidence>
<dbReference type="Pfam" id="PF02335">
    <property type="entry name" value="Cytochrom_C552"/>
    <property type="match status" value="1"/>
</dbReference>
<keyword evidence="7" id="KW-0732">Signal</keyword>
<evidence type="ECO:0000256" key="3">
    <source>
        <dbReference type="ARBA" id="ARBA00011887"/>
    </source>
</evidence>
<dbReference type="RefSeq" id="WP_109066090.1">
    <property type="nucleotide sequence ID" value="NZ_JAUQUD010000011.1"/>
</dbReference>
<comment type="subcellular location">
    <subcellularLocation>
        <location evidence="1">Cell envelope</location>
    </subcellularLocation>
</comment>
<evidence type="ECO:0000256" key="5">
    <source>
        <dbReference type="ARBA" id="ARBA00022617"/>
    </source>
</evidence>
<evidence type="ECO:0000256" key="9">
    <source>
        <dbReference type="ARBA" id="ARBA00022837"/>
    </source>
</evidence>
<dbReference type="PANTHER" id="PTHR30633:SF0">
    <property type="entry name" value="CYTOCHROME C-552"/>
    <property type="match status" value="1"/>
</dbReference>
<evidence type="ECO:0000256" key="10">
    <source>
        <dbReference type="ARBA" id="ARBA00022982"/>
    </source>
</evidence>
<proteinExistence type="inferred from homology"/>
<name>A0A2U2C2R0_9BACT</name>
<dbReference type="GO" id="GO:0020037">
    <property type="term" value="F:heme binding"/>
    <property type="evidence" value="ECO:0007669"/>
    <property type="project" value="InterPro"/>
</dbReference>
<evidence type="ECO:0000256" key="11">
    <source>
        <dbReference type="ARBA" id="ARBA00023002"/>
    </source>
</evidence>
<evidence type="ECO:0000256" key="7">
    <source>
        <dbReference type="ARBA" id="ARBA00022729"/>
    </source>
</evidence>
<evidence type="ECO:0000256" key="6">
    <source>
        <dbReference type="ARBA" id="ARBA00022723"/>
    </source>
</evidence>
<dbReference type="SUPFAM" id="SSF48695">
    <property type="entry name" value="Multiheme cytochromes"/>
    <property type="match status" value="1"/>
</dbReference>
<dbReference type="PIRSF" id="PIRSF000243">
    <property type="entry name" value="Cyt_c552"/>
    <property type="match status" value="1"/>
</dbReference>
<keyword evidence="11" id="KW-0560">Oxidoreductase</keyword>
<dbReference type="InterPro" id="IPR003321">
    <property type="entry name" value="Cyt_c552"/>
</dbReference>
<evidence type="ECO:0000256" key="14">
    <source>
        <dbReference type="SAM" id="MobiDB-lite"/>
    </source>
</evidence>
<organism evidence="15 16">
    <name type="scientific">Aliarcobacter skirrowii</name>
    <dbReference type="NCBI Taxonomy" id="28200"/>
    <lineage>
        <taxon>Bacteria</taxon>
        <taxon>Pseudomonadati</taxon>
        <taxon>Campylobacterota</taxon>
        <taxon>Epsilonproteobacteria</taxon>
        <taxon>Campylobacterales</taxon>
        <taxon>Arcobacteraceae</taxon>
        <taxon>Aliarcobacter</taxon>
    </lineage>
</organism>
<sequence length="497" mass="56442">MKKYKFLFAISIIAIGLMYALLASINEKKAEEKSLLTVPKIDKWETKSEEFRKFYPRQVDSWKQTKNSEHIEDMLKAHPEMVVLWAGYPFSKDYNAPRGHFYAIDDVSNTLRTAAPVDKNSGPLPSACWSCKSPDVPRIMAEQGDNEYFTGKWAKYGSDIVNPVGCVDCHNAETMELQIGRNYLNDGLKAEGKLPNLANATQQDMRSLVCAQCHVEYYFNKTPLENGKTAMVVTLPWANGTTVEDMEKYYDSIEFSDWLHQISKTPMIKAQHPEYETWRTGAHGKNNVSCADCHMPYTQEGGIKYTDHKIGNPLENMDKTCMNCHRVSEKSLLANIQEKKIRKDDLNQKALEQIAAAHLEAGKAWEVGATPEEMKDILTNIRHAQWRWDFAAASHSAFFHAPEETLKTLGTAIEKAANARIKLVKVLAKYGVTDYKAPAITDKKQAQELIGLPMDKLIEEKKQFTNGLLQQWKKEAQEKGVYDPKSREGVEQKTSYQ</sequence>
<dbReference type="PANTHER" id="PTHR30633">
    <property type="entry name" value="CYTOCHROME C-552 RESPIRATORY NITRITE REDUCTASE"/>
    <property type="match status" value="1"/>
</dbReference>
<comment type="similarity">
    <text evidence="2">Belongs to the cytochrome c-552 family.</text>
</comment>
<gene>
    <name evidence="15" type="ORF">DF188_01240</name>
</gene>
<dbReference type="GO" id="GO:0019645">
    <property type="term" value="P:anaerobic electron transport chain"/>
    <property type="evidence" value="ECO:0007669"/>
    <property type="project" value="TreeGrafter"/>
</dbReference>
<evidence type="ECO:0000256" key="13">
    <source>
        <dbReference type="ARBA" id="ARBA00049131"/>
    </source>
</evidence>
<dbReference type="CDD" id="cd00548">
    <property type="entry name" value="NrfA-like"/>
    <property type="match status" value="1"/>
</dbReference>
<accession>A0A2U2C2R0</accession>
<evidence type="ECO:0000256" key="4">
    <source>
        <dbReference type="ARBA" id="ARBA00022448"/>
    </source>
</evidence>
<protein>
    <recommendedName>
        <fullName evidence="3">nitrite reductase (cytochrome; ammonia-forming)</fullName>
        <ecNumber evidence="3">1.7.2.2</ecNumber>
    </recommendedName>
</protein>